<sequence length="340" mass="33011">MTGARPHPSPGPLPPERPAAEPPPAAAPHAASPRAASPHTPRRAPAPPGAPGPASAPDGPAREPADGGGTAAGGRRSRRRSPIIAPGLLPALLTTVLAGLLAGAARLPLPAFAVAVVVLQAVTAAGWFRLNGMWPARQGIALAFLAGVAADAAMLLAGEAHVPTALAATLGAFFVLNLVLHLRNRSAPDERLYALTVALTSTALTVVAGGWMAALATAESATDGGSGTAPEAAALVAVAAAGIAAATLVRALPLPPYVSPALALAAAAGAGFAAVRAGAAFDASGLHAAGVGLAAGVCALTGLRTASYDFPSRFVHMTAGVALPLALAAPAVYGLGLALG</sequence>
<keyword evidence="2" id="KW-1133">Transmembrane helix</keyword>
<feature type="transmembrane region" description="Helical" evidence="2">
    <location>
        <begin position="109"/>
        <end position="128"/>
    </location>
</feature>
<organism evidence="3 4">
    <name type="scientific">Streptomyces hazeniae</name>
    <dbReference type="NCBI Taxonomy" id="3075538"/>
    <lineage>
        <taxon>Bacteria</taxon>
        <taxon>Bacillati</taxon>
        <taxon>Actinomycetota</taxon>
        <taxon>Actinomycetes</taxon>
        <taxon>Kitasatosporales</taxon>
        <taxon>Streptomycetaceae</taxon>
        <taxon>Streptomyces</taxon>
    </lineage>
</organism>
<feature type="compositionally biased region" description="Pro residues" evidence="1">
    <location>
        <begin position="7"/>
        <end position="26"/>
    </location>
</feature>
<gene>
    <name evidence="3" type="ORF">RM572_07230</name>
</gene>
<dbReference type="Proteomes" id="UP001183414">
    <property type="component" value="Unassembled WGS sequence"/>
</dbReference>
<feature type="transmembrane region" description="Helical" evidence="2">
    <location>
        <begin position="192"/>
        <end position="212"/>
    </location>
</feature>
<feature type="transmembrane region" description="Helical" evidence="2">
    <location>
        <begin position="315"/>
        <end position="339"/>
    </location>
</feature>
<proteinExistence type="predicted"/>
<dbReference type="RefSeq" id="WP_311672439.1">
    <property type="nucleotide sequence ID" value="NZ_JAVREQ010000004.1"/>
</dbReference>
<comment type="caution">
    <text evidence="3">The sequence shown here is derived from an EMBL/GenBank/DDBJ whole genome shotgun (WGS) entry which is preliminary data.</text>
</comment>
<feature type="transmembrane region" description="Helical" evidence="2">
    <location>
        <begin position="232"/>
        <end position="249"/>
    </location>
</feature>
<feature type="transmembrane region" description="Helical" evidence="2">
    <location>
        <begin position="140"/>
        <end position="158"/>
    </location>
</feature>
<keyword evidence="2" id="KW-0812">Transmembrane</keyword>
<keyword evidence="4" id="KW-1185">Reference proteome</keyword>
<name>A0ABU2NNL6_9ACTN</name>
<reference evidence="4" key="1">
    <citation type="submission" date="2023-07" db="EMBL/GenBank/DDBJ databases">
        <title>30 novel species of actinomycetes from the DSMZ collection.</title>
        <authorList>
            <person name="Nouioui I."/>
        </authorList>
    </citation>
    <scope>NUCLEOTIDE SEQUENCE [LARGE SCALE GENOMIC DNA]</scope>
    <source>
        <strain evidence="4">DSM 42041</strain>
    </source>
</reference>
<evidence type="ECO:0000256" key="2">
    <source>
        <dbReference type="SAM" id="Phobius"/>
    </source>
</evidence>
<evidence type="ECO:0008006" key="5">
    <source>
        <dbReference type="Google" id="ProtNLM"/>
    </source>
</evidence>
<feature type="compositionally biased region" description="Low complexity" evidence="1">
    <location>
        <begin position="27"/>
        <end position="39"/>
    </location>
</feature>
<feature type="region of interest" description="Disordered" evidence="1">
    <location>
        <begin position="1"/>
        <end position="79"/>
    </location>
</feature>
<evidence type="ECO:0000313" key="3">
    <source>
        <dbReference type="EMBL" id="MDT0378570.1"/>
    </source>
</evidence>
<feature type="transmembrane region" description="Helical" evidence="2">
    <location>
        <begin position="261"/>
        <end position="279"/>
    </location>
</feature>
<evidence type="ECO:0000313" key="4">
    <source>
        <dbReference type="Proteomes" id="UP001183414"/>
    </source>
</evidence>
<dbReference type="EMBL" id="JAVREQ010000004">
    <property type="protein sequence ID" value="MDT0378570.1"/>
    <property type="molecule type" value="Genomic_DNA"/>
</dbReference>
<protein>
    <recommendedName>
        <fullName evidence="5">Integral membrane protein</fullName>
    </recommendedName>
</protein>
<evidence type="ECO:0000256" key="1">
    <source>
        <dbReference type="SAM" id="MobiDB-lite"/>
    </source>
</evidence>
<accession>A0ABU2NNL6</accession>
<feature type="transmembrane region" description="Helical" evidence="2">
    <location>
        <begin position="285"/>
        <end position="303"/>
    </location>
</feature>
<feature type="transmembrane region" description="Helical" evidence="2">
    <location>
        <begin position="164"/>
        <end position="180"/>
    </location>
</feature>
<keyword evidence="2" id="KW-0472">Membrane</keyword>
<feature type="transmembrane region" description="Helical" evidence="2">
    <location>
        <begin position="83"/>
        <end position="103"/>
    </location>
</feature>